<keyword evidence="5" id="KW-0560">Oxidoreductase</keyword>
<dbReference type="RefSeq" id="WP_208565403.1">
    <property type="nucleotide sequence ID" value="NZ_JAGFWR010000001.1"/>
</dbReference>
<keyword evidence="3" id="KW-0274">FAD</keyword>
<reference evidence="5 6" key="1">
    <citation type="submission" date="2021-03" db="EMBL/GenBank/DDBJ databases">
        <authorList>
            <person name="Lee D.-H."/>
        </authorList>
    </citation>
    <scope>NUCLEOTIDE SEQUENCE [LARGE SCALE GENOMIC DNA]</scope>
    <source>
        <strain evidence="5 6">MMS20-R2-23</strain>
    </source>
</reference>
<keyword evidence="2" id="KW-0285">Flavoprotein</keyword>
<organism evidence="5 6">
    <name type="scientific">Micromonospora antibiotica</name>
    <dbReference type="NCBI Taxonomy" id="2807623"/>
    <lineage>
        <taxon>Bacteria</taxon>
        <taxon>Bacillati</taxon>
        <taxon>Actinomycetota</taxon>
        <taxon>Actinomycetes</taxon>
        <taxon>Micromonosporales</taxon>
        <taxon>Micromonosporaceae</taxon>
        <taxon>Micromonospora</taxon>
    </lineage>
</organism>
<dbReference type="PANTHER" id="PTHR43004:SF19">
    <property type="entry name" value="BINDING MONOOXYGENASE, PUTATIVE (JCVI)-RELATED"/>
    <property type="match status" value="1"/>
</dbReference>
<accession>A0ABS3V291</accession>
<proteinExistence type="predicted"/>
<evidence type="ECO:0000313" key="5">
    <source>
        <dbReference type="EMBL" id="MBO4159731.1"/>
    </source>
</evidence>
<comment type="caution">
    <text evidence="5">The sequence shown here is derived from an EMBL/GenBank/DDBJ whole genome shotgun (WGS) entry which is preliminary data.</text>
</comment>
<dbReference type="InterPro" id="IPR036188">
    <property type="entry name" value="FAD/NAD-bd_sf"/>
</dbReference>
<dbReference type="PRINTS" id="PR00420">
    <property type="entry name" value="RNGMNOXGNASE"/>
</dbReference>
<gene>
    <name evidence="5" type="ORF">JQN83_02765</name>
</gene>
<dbReference type="Pfam" id="PF21274">
    <property type="entry name" value="Rng_hyd_C"/>
    <property type="match status" value="1"/>
</dbReference>
<sequence>MAPRKTDVVIVGGSTVGLFTAMFLARSGVSTLLVERHPAPLRHPRAMGIGPRTVELLRTAGIADEVDRVCVDMSGGNLEMISTPTLAEADLPALARQAPPRAEPFRRTTPQILRGTCPQGRLDRVVIDRARALGARLEFSTELTGFEQGPDGVTVSLTGPPGPYEVTCDYLVAADGARSGVREALGIGVTGRGAIGDPLVSVLFQADLDEFTQGQPFVMCDITTPEAAGGLLPVDGRDEWLYVVRYSPTAGQHAEDFTPERCRSLIRAAVGRADLPVAVISTLTWQVRAALADRFRAARVFLAGDAAHVVPPVGAFGMNTGVADAHNLAWKIAHVLAGSAGPDLLATYEAERRPVARTALEQSTLRLADPSLHWATGSAGARRRADAGALHAPVVHLGYRYASTAVLDPVPALPSTEEVELDLDGAPGSRLPHRWLRHDGATVSTLDLVDYRLTLFAGPQGQAWHAVADEVSRRLGLRLAVHCIDQTSGGDPEGSWAASVGIDGSGVLLVRPDDFVAWRARRIGPASADDLEKALLTILSRTH</sequence>
<dbReference type="PANTHER" id="PTHR43004">
    <property type="entry name" value="TRK SYSTEM POTASSIUM UPTAKE PROTEIN"/>
    <property type="match status" value="1"/>
</dbReference>
<evidence type="ECO:0000313" key="6">
    <source>
        <dbReference type="Proteomes" id="UP000671399"/>
    </source>
</evidence>
<dbReference type="Proteomes" id="UP000671399">
    <property type="component" value="Unassembled WGS sequence"/>
</dbReference>
<evidence type="ECO:0000256" key="1">
    <source>
        <dbReference type="ARBA" id="ARBA00001974"/>
    </source>
</evidence>
<evidence type="ECO:0000259" key="4">
    <source>
        <dbReference type="Pfam" id="PF01494"/>
    </source>
</evidence>
<protein>
    <submittedName>
        <fullName evidence="5">FAD-dependent monooxygenase</fullName>
    </submittedName>
</protein>
<feature type="domain" description="FAD-binding" evidence="4">
    <location>
        <begin position="5"/>
        <end position="362"/>
    </location>
</feature>
<dbReference type="Gene3D" id="3.30.9.10">
    <property type="entry name" value="D-Amino Acid Oxidase, subunit A, domain 2"/>
    <property type="match status" value="1"/>
</dbReference>
<keyword evidence="6" id="KW-1185">Reference proteome</keyword>
<dbReference type="InterPro" id="IPR050641">
    <property type="entry name" value="RIFMO-like"/>
</dbReference>
<evidence type="ECO:0000256" key="3">
    <source>
        <dbReference type="ARBA" id="ARBA00022827"/>
    </source>
</evidence>
<dbReference type="GO" id="GO:0004497">
    <property type="term" value="F:monooxygenase activity"/>
    <property type="evidence" value="ECO:0007669"/>
    <property type="project" value="UniProtKB-KW"/>
</dbReference>
<name>A0ABS3V291_9ACTN</name>
<dbReference type="Pfam" id="PF01494">
    <property type="entry name" value="FAD_binding_3"/>
    <property type="match status" value="1"/>
</dbReference>
<dbReference type="Gene3D" id="3.50.50.60">
    <property type="entry name" value="FAD/NAD(P)-binding domain"/>
    <property type="match status" value="1"/>
</dbReference>
<evidence type="ECO:0000256" key="2">
    <source>
        <dbReference type="ARBA" id="ARBA00022630"/>
    </source>
</evidence>
<keyword evidence="5" id="KW-0503">Monooxygenase</keyword>
<dbReference type="InterPro" id="IPR002938">
    <property type="entry name" value="FAD-bd"/>
</dbReference>
<dbReference type="EMBL" id="JAGFWR010000001">
    <property type="protein sequence ID" value="MBO4159731.1"/>
    <property type="molecule type" value="Genomic_DNA"/>
</dbReference>
<dbReference type="SUPFAM" id="SSF51905">
    <property type="entry name" value="FAD/NAD(P)-binding domain"/>
    <property type="match status" value="1"/>
</dbReference>
<dbReference type="Gene3D" id="3.40.30.120">
    <property type="match status" value="1"/>
</dbReference>
<comment type="cofactor">
    <cofactor evidence="1">
        <name>FAD</name>
        <dbReference type="ChEBI" id="CHEBI:57692"/>
    </cofactor>
</comment>